<evidence type="ECO:0000313" key="1">
    <source>
        <dbReference type="EMBL" id="OGC46933.1"/>
    </source>
</evidence>
<reference evidence="1 2" key="1">
    <citation type="journal article" date="2016" name="Nat. Commun.">
        <title>Thousands of microbial genomes shed light on interconnected biogeochemical processes in an aquifer system.</title>
        <authorList>
            <person name="Anantharaman K."/>
            <person name="Brown C.T."/>
            <person name="Hug L.A."/>
            <person name="Sharon I."/>
            <person name="Castelle C.J."/>
            <person name="Probst A.J."/>
            <person name="Thomas B.C."/>
            <person name="Singh A."/>
            <person name="Wilkins M.J."/>
            <person name="Karaoz U."/>
            <person name="Brodie E.L."/>
            <person name="Williams K.H."/>
            <person name="Hubbard S.S."/>
            <person name="Banfield J.F."/>
        </authorList>
    </citation>
    <scope>NUCLEOTIDE SEQUENCE [LARGE SCALE GENOMIC DNA]</scope>
</reference>
<gene>
    <name evidence="1" type="ORF">A2713_00935</name>
</gene>
<protein>
    <submittedName>
        <fullName evidence="1">Uncharacterized protein</fullName>
    </submittedName>
</protein>
<sequence length="323" mass="36354">MSASIQSIIPYEDNNLAVVAMPTVEVRVENTRRFATSGGLLFDAYGDKETTSIQAAALDRMYNACRNDRYQAPEPTVPPNCSYQYVASRLVYMTENPELKAVLAEIYINELIAEGRFLHAAESLLKFGIPDISIPNMQSPSFLGFLYQRAVLAGDNFSAHRIADMVTKLRKTEQLDKIFKAEVASPGNDSGDVGYEVGWEARELTSFERFNQETLTKSKQSESFDTGVLLEVRTAYDGWMLREDDGYESQNQNPFATEIAKEYCRLLVLQGDHKRAYEIALEANLPYNDVVKLEDNIPGIQGIKTRAISRLKRMFGIASKLRD</sequence>
<comment type="caution">
    <text evidence="1">The sequence shown here is derived from an EMBL/GenBank/DDBJ whole genome shotgun (WGS) entry which is preliminary data.</text>
</comment>
<proteinExistence type="predicted"/>
<dbReference type="AlphaFoldDB" id="A0A1F4URY0"/>
<organism evidence="1 2">
    <name type="scientific">candidate division WWE3 bacterium RIFCSPHIGHO2_01_FULL_35_17</name>
    <dbReference type="NCBI Taxonomy" id="1802614"/>
    <lineage>
        <taxon>Bacteria</taxon>
        <taxon>Katanobacteria</taxon>
    </lineage>
</organism>
<dbReference type="EMBL" id="MEUX01000026">
    <property type="protein sequence ID" value="OGC46933.1"/>
    <property type="molecule type" value="Genomic_DNA"/>
</dbReference>
<accession>A0A1F4URY0</accession>
<dbReference type="Proteomes" id="UP000176444">
    <property type="component" value="Unassembled WGS sequence"/>
</dbReference>
<name>A0A1F4URY0_UNCKA</name>
<evidence type="ECO:0000313" key="2">
    <source>
        <dbReference type="Proteomes" id="UP000176444"/>
    </source>
</evidence>